<organism evidence="2 3">
    <name type="scientific">Pieris macdunnoughi</name>
    <dbReference type="NCBI Taxonomy" id="345717"/>
    <lineage>
        <taxon>Eukaryota</taxon>
        <taxon>Metazoa</taxon>
        <taxon>Ecdysozoa</taxon>
        <taxon>Arthropoda</taxon>
        <taxon>Hexapoda</taxon>
        <taxon>Insecta</taxon>
        <taxon>Pterygota</taxon>
        <taxon>Neoptera</taxon>
        <taxon>Endopterygota</taxon>
        <taxon>Lepidoptera</taxon>
        <taxon>Glossata</taxon>
        <taxon>Ditrysia</taxon>
        <taxon>Papilionoidea</taxon>
        <taxon>Pieridae</taxon>
        <taxon>Pierinae</taxon>
        <taxon>Pieris</taxon>
    </lineage>
</organism>
<dbReference type="Proteomes" id="UP000663880">
    <property type="component" value="Unassembled WGS sequence"/>
</dbReference>
<sequence length="293" mass="34564">MGFNNLNDSNTLSTNKINTIEDRILSASEKNSFETLLLQNIKRSDSTVKLKKTKISKGCEVITREEFLEKKRKEEEDKAKKNIKKPTKKENKEPHCSKEAKHSLKKKKAVKKSKKRSKKQKKCVDYDEESEVETDISFYGSDISCEDLDLYGEHYLAEMEDFDNLSLYTCNENVTDDYFSNHDENIVRNEEFEPNVGRRNLEVHDWILVRFITKKSVKYYVGNIISVNENNIPNVNFLRKIKNSRFMSFHYPDVEDISEIKHYDDIVMFLQKPNISRRGHVTFDENFKNYNIQ</sequence>
<evidence type="ECO:0000313" key="2">
    <source>
        <dbReference type="EMBL" id="CAF4946222.1"/>
    </source>
</evidence>
<reference evidence="2" key="1">
    <citation type="submission" date="2021-02" db="EMBL/GenBank/DDBJ databases">
        <authorList>
            <person name="Steward A R."/>
        </authorList>
    </citation>
    <scope>NUCLEOTIDE SEQUENCE</scope>
</reference>
<feature type="compositionally biased region" description="Basic and acidic residues" evidence="1">
    <location>
        <begin position="88"/>
        <end position="102"/>
    </location>
</feature>
<gene>
    <name evidence="2" type="ORF">PMACD_LOCUS15196</name>
</gene>
<accession>A0A821XPA3</accession>
<dbReference type="AlphaFoldDB" id="A0A821XPA3"/>
<name>A0A821XPA3_9NEOP</name>
<comment type="caution">
    <text evidence="2">The sequence shown here is derived from an EMBL/GenBank/DDBJ whole genome shotgun (WGS) entry which is preliminary data.</text>
</comment>
<keyword evidence="3" id="KW-1185">Reference proteome</keyword>
<evidence type="ECO:0000256" key="1">
    <source>
        <dbReference type="SAM" id="MobiDB-lite"/>
    </source>
</evidence>
<dbReference type="OrthoDB" id="10072016at2759"/>
<evidence type="ECO:0000313" key="3">
    <source>
        <dbReference type="Proteomes" id="UP000663880"/>
    </source>
</evidence>
<feature type="compositionally biased region" description="Basic residues" evidence="1">
    <location>
        <begin position="103"/>
        <end position="116"/>
    </location>
</feature>
<dbReference type="EMBL" id="CAJOBZ010000070">
    <property type="protein sequence ID" value="CAF4946222.1"/>
    <property type="molecule type" value="Genomic_DNA"/>
</dbReference>
<protein>
    <submittedName>
        <fullName evidence="2">Uncharacterized protein</fullName>
    </submittedName>
</protein>
<feature type="region of interest" description="Disordered" evidence="1">
    <location>
        <begin position="73"/>
        <end position="116"/>
    </location>
</feature>
<proteinExistence type="predicted"/>